<dbReference type="InterPro" id="IPR028098">
    <property type="entry name" value="Glyco_trans_4-like_N"/>
</dbReference>
<keyword evidence="4" id="KW-1185">Reference proteome</keyword>
<dbReference type="RefSeq" id="WP_125687727.1">
    <property type="nucleotide sequence ID" value="NZ_JBHSSI010000035.1"/>
</dbReference>
<name>A0ABW1TFC2_9LACO</name>
<feature type="domain" description="Glycosyltransferase subfamily 4-like N-terminal" evidence="2">
    <location>
        <begin position="15"/>
        <end position="182"/>
    </location>
</feature>
<sequence length="383" mass="43278">MKTILFLHAGAELYGADRILLNLVTELNPHEFHPIVVLPTRGPLVDELRQRHIEVHIIDYPILRRKYFNPRGMLRYLKQYRHSCRQIFALLKQQNVSIIHANTLAVLEGIYLKRLLRAKLVWHVHEIITCPRIAFLVTSFAVGRFANQIVAVSKEVRDHLVSSKLVNPRKIRVVYNGVDTEKFRPMPVSANLRAEFQVHTDAIVIGMVGRINAWKGQTTLLQAMIPLLKSNPKLKLIFIGGVFAGEEKRKQDLETAIAGSQVANQIVLKDFRNDLPSVYHLFDVFVLPSTNPDPLPTVVLEAMAAGKPIVGFRQGGVIEMVQEGLNGFLATPIDVGELTQCIQKLVDSADLRSRMGAASRARAIRCYSPQKFIRAFEDIYNQQ</sequence>
<evidence type="ECO:0000259" key="2">
    <source>
        <dbReference type="Pfam" id="PF13439"/>
    </source>
</evidence>
<proteinExistence type="predicted"/>
<evidence type="ECO:0000313" key="3">
    <source>
        <dbReference type="EMBL" id="MFC6260628.1"/>
    </source>
</evidence>
<evidence type="ECO:0000313" key="4">
    <source>
        <dbReference type="Proteomes" id="UP001596283"/>
    </source>
</evidence>
<organism evidence="3 4">
    <name type="scientific">Levilactobacillus fujinensis</name>
    <dbReference type="NCBI Taxonomy" id="2486024"/>
    <lineage>
        <taxon>Bacteria</taxon>
        <taxon>Bacillati</taxon>
        <taxon>Bacillota</taxon>
        <taxon>Bacilli</taxon>
        <taxon>Lactobacillales</taxon>
        <taxon>Lactobacillaceae</taxon>
        <taxon>Levilactobacillus</taxon>
    </lineage>
</organism>
<feature type="domain" description="Glycosyl transferase family 1" evidence="1">
    <location>
        <begin position="192"/>
        <end position="361"/>
    </location>
</feature>
<dbReference type="InterPro" id="IPR001296">
    <property type="entry name" value="Glyco_trans_1"/>
</dbReference>
<reference evidence="4" key="1">
    <citation type="journal article" date="2019" name="Int. J. Syst. Evol. Microbiol.">
        <title>The Global Catalogue of Microorganisms (GCM) 10K type strain sequencing project: providing services to taxonomists for standard genome sequencing and annotation.</title>
        <authorList>
            <consortium name="The Broad Institute Genomics Platform"/>
            <consortium name="The Broad Institute Genome Sequencing Center for Infectious Disease"/>
            <person name="Wu L."/>
            <person name="Ma J."/>
        </authorList>
    </citation>
    <scope>NUCLEOTIDE SEQUENCE [LARGE SCALE GENOMIC DNA]</scope>
    <source>
        <strain evidence="4">CCM 8908</strain>
    </source>
</reference>
<keyword evidence="3" id="KW-0808">Transferase</keyword>
<dbReference type="PANTHER" id="PTHR45947:SF3">
    <property type="entry name" value="SULFOQUINOVOSYL TRANSFERASE SQD2"/>
    <property type="match status" value="1"/>
</dbReference>
<dbReference type="Pfam" id="PF00534">
    <property type="entry name" value="Glycos_transf_1"/>
    <property type="match status" value="1"/>
</dbReference>
<protein>
    <submittedName>
        <fullName evidence="3">Glycosyltransferase family 4 protein</fullName>
        <ecNumber evidence="3">2.4.-.-</ecNumber>
    </submittedName>
</protein>
<dbReference type="SUPFAM" id="SSF53756">
    <property type="entry name" value="UDP-Glycosyltransferase/glycogen phosphorylase"/>
    <property type="match status" value="1"/>
</dbReference>
<dbReference type="EC" id="2.4.-.-" evidence="3"/>
<dbReference type="InterPro" id="IPR050194">
    <property type="entry name" value="Glycosyltransferase_grp1"/>
</dbReference>
<accession>A0ABW1TFC2</accession>
<gene>
    <name evidence="3" type="ORF">ACFP1C_06650</name>
</gene>
<evidence type="ECO:0000259" key="1">
    <source>
        <dbReference type="Pfam" id="PF00534"/>
    </source>
</evidence>
<dbReference type="CDD" id="cd03801">
    <property type="entry name" value="GT4_PimA-like"/>
    <property type="match status" value="1"/>
</dbReference>
<dbReference type="Gene3D" id="3.40.50.2000">
    <property type="entry name" value="Glycogen Phosphorylase B"/>
    <property type="match status" value="2"/>
</dbReference>
<dbReference type="Pfam" id="PF13439">
    <property type="entry name" value="Glyco_transf_4"/>
    <property type="match status" value="1"/>
</dbReference>
<comment type="caution">
    <text evidence="3">The sequence shown here is derived from an EMBL/GenBank/DDBJ whole genome shotgun (WGS) entry which is preliminary data.</text>
</comment>
<dbReference type="EMBL" id="JBHSSI010000035">
    <property type="protein sequence ID" value="MFC6260628.1"/>
    <property type="molecule type" value="Genomic_DNA"/>
</dbReference>
<dbReference type="Proteomes" id="UP001596283">
    <property type="component" value="Unassembled WGS sequence"/>
</dbReference>
<dbReference type="PANTHER" id="PTHR45947">
    <property type="entry name" value="SULFOQUINOVOSYL TRANSFERASE SQD2"/>
    <property type="match status" value="1"/>
</dbReference>
<keyword evidence="3" id="KW-0328">Glycosyltransferase</keyword>
<dbReference type="GO" id="GO:0016757">
    <property type="term" value="F:glycosyltransferase activity"/>
    <property type="evidence" value="ECO:0007669"/>
    <property type="project" value="UniProtKB-KW"/>
</dbReference>